<feature type="compositionally biased region" description="Polar residues" evidence="15">
    <location>
        <begin position="448"/>
        <end position="457"/>
    </location>
</feature>
<evidence type="ECO:0000256" key="15">
    <source>
        <dbReference type="SAM" id="MobiDB-lite"/>
    </source>
</evidence>
<dbReference type="Proteomes" id="UP000694904">
    <property type="component" value="Chromosome X"/>
</dbReference>
<feature type="region of interest" description="Disordered" evidence="15">
    <location>
        <begin position="77"/>
        <end position="123"/>
    </location>
</feature>
<dbReference type="Pfam" id="PF22934">
    <property type="entry name" value="SPRTN_ZBD"/>
    <property type="match status" value="1"/>
</dbReference>
<keyword evidence="4" id="KW-0158">Chromosome</keyword>
<feature type="compositionally biased region" description="Basic and acidic residues" evidence="15">
    <location>
        <begin position="18"/>
        <end position="42"/>
    </location>
</feature>
<evidence type="ECO:0000256" key="9">
    <source>
        <dbReference type="ARBA" id="ARBA00022801"/>
    </source>
</evidence>
<feature type="region of interest" description="Disordered" evidence="15">
    <location>
        <begin position="315"/>
        <end position="357"/>
    </location>
</feature>
<evidence type="ECO:0000256" key="8">
    <source>
        <dbReference type="ARBA" id="ARBA00022771"/>
    </source>
</evidence>
<feature type="compositionally biased region" description="Low complexity" evidence="15">
    <location>
        <begin position="79"/>
        <end position="97"/>
    </location>
</feature>
<keyword evidence="9" id="KW-0378">Hydrolase</keyword>
<sequence>MSDDPDYLFALKLQEQLNGEKSDSKSETAREKPEMESGHDDSDYQLALKLQAEINAEDADVSDNETVDNEEVFALDMTSSKPSSSNSSNNTKNNNNKNNRDLNKDTPPSRKENMDLMKAPSSSPVGYNNYLDQTQNLVHPEWELVDPTPDIFAMFVRFDQKFFQKRLGAVVVEWSKRMYSCAGICYQRGNRFVKEVIIRLSEPLLKLRPRKDLVETLLHEMIHAYCFVLNIREGNGGHGPNFKRIMGIINKVAGTNITVYHTFHDEVDAYKTHIWRCNGVCQYHNPFQGWVKRTSNRPPGPSDQWWAKHQRDCGGTFEKVSEPPKPPGSKSMPKPKGPKYTTKFKNETTTTTAGDDIRNYFGKPKHTVNLLPQVQPALGLPGAFPPTSYPGLSNNPLGGLAPSSGTKRRDNVVGFKDLIDLSSADEDSKGDTKATSSNRDEMHGKGYSLTNGSTDATASPARLSDTVNRNHLREVWSKRFENDNQKKEKMEVKVKKEIKQEPEFKQNNPSKRRRVSQNIDGWVSYDKDVMVCDVVEPVINISDSDDDVKPVPKAPTPNVAKKTSQLSSQERTINIKREVMEDETLYGDDEIFMIDDEYDDSISELSAAAELADQSIIDDLFGEDTLLQEFQRENDVVPCSSRYQYDAGNDITTCPICFEKMKRSEFSNHLDGCSITIRVPPPTIKPNAPLPGDSNSINKPNNKHKPKVNKRKSATSKRQILKSSGYSSADIAALDLSSSSSSSESARTSENDMTPRQMRQRSLYKQTTECPKCGQELLGHQMEAHRNICKRSK</sequence>
<dbReference type="RefSeq" id="XP_017871214.1">
    <property type="nucleotide sequence ID" value="XM_018015725.1"/>
</dbReference>
<evidence type="ECO:0000256" key="5">
    <source>
        <dbReference type="ARBA" id="ARBA00022670"/>
    </source>
</evidence>
<keyword evidence="11" id="KW-0482">Metalloprotease</keyword>
<feature type="domain" description="SprT-like" evidence="16">
    <location>
        <begin position="149"/>
        <end position="320"/>
    </location>
</feature>
<reference evidence="18" key="2">
    <citation type="journal article" date="2016" name="G3 (Bethesda)">
        <title>Genome Evolution in Three Species of Cactophilic Drosophila.</title>
        <authorList>
            <person name="Sanchez-Flores A."/>
            <person name="Penazola F."/>
            <person name="Carpinteyro-Ponce J."/>
            <person name="Nazario-Yepiz N."/>
            <person name="Abreu-Goodger C."/>
            <person name="Machado C.A."/>
            <person name="Markow T.A."/>
        </authorList>
    </citation>
    <scope>NUCLEOTIDE SEQUENCE [LARGE SCALE GENOMIC DNA]</scope>
</reference>
<evidence type="ECO:0000256" key="10">
    <source>
        <dbReference type="ARBA" id="ARBA00022833"/>
    </source>
</evidence>
<dbReference type="InterPro" id="IPR006640">
    <property type="entry name" value="SprT-like_domain"/>
</dbReference>
<feature type="compositionally biased region" description="Basic and acidic residues" evidence="15">
    <location>
        <begin position="98"/>
        <end position="115"/>
    </location>
</feature>
<proteinExistence type="inferred from homology"/>
<keyword evidence="13" id="KW-0539">Nucleus</keyword>
<feature type="compositionally biased region" description="Low complexity" evidence="15">
    <location>
        <begin position="735"/>
        <end position="746"/>
    </location>
</feature>
<dbReference type="GeneID" id="108619233"/>
<dbReference type="SMART" id="SM00734">
    <property type="entry name" value="ZnF_Rad18"/>
    <property type="match status" value="1"/>
</dbReference>
<feature type="compositionally biased region" description="Basic and acidic residues" evidence="15">
    <location>
        <begin position="426"/>
        <end position="444"/>
    </location>
</feature>
<evidence type="ECO:0000256" key="7">
    <source>
        <dbReference type="ARBA" id="ARBA00022763"/>
    </source>
</evidence>
<feature type="region of interest" description="Disordered" evidence="15">
    <location>
        <begin position="735"/>
        <end position="764"/>
    </location>
</feature>
<gene>
    <name evidence="19" type="primary">LOC108619233</name>
</gene>
<reference evidence="19" key="3">
    <citation type="submission" date="2025-08" db="UniProtKB">
        <authorList>
            <consortium name="RefSeq"/>
        </authorList>
    </citation>
    <scope>IDENTIFICATION</scope>
    <source>
        <tissue evidence="19">Whole organism</tissue>
    </source>
</reference>
<name>A0ABM1PVH8_DROAR</name>
<dbReference type="InterPro" id="IPR044245">
    <property type="entry name" value="Spartan"/>
</dbReference>
<protein>
    <recommendedName>
        <fullName evidence="14">Protein with SprT-like domain at the N terminus</fullName>
    </recommendedName>
</protein>
<accession>A0ABM1PVH8</accession>
<evidence type="ECO:0000256" key="12">
    <source>
        <dbReference type="ARBA" id="ARBA00023204"/>
    </source>
</evidence>
<keyword evidence="6" id="KW-0479">Metal-binding</keyword>
<feature type="compositionally biased region" description="Basic residues" evidence="15">
    <location>
        <begin position="701"/>
        <end position="715"/>
    </location>
</feature>
<comment type="similarity">
    <text evidence="3">Belongs to the Spartan family.</text>
</comment>
<dbReference type="PANTHER" id="PTHR21220:SF0">
    <property type="entry name" value="DNA-DEPENDENT METALLOPROTEASE SPRTN"/>
    <property type="match status" value="1"/>
</dbReference>
<keyword evidence="10" id="KW-0862">Zinc</keyword>
<keyword evidence="18" id="KW-1185">Reference proteome</keyword>
<comment type="subcellular location">
    <subcellularLocation>
        <location evidence="2">Chromosome</location>
    </subcellularLocation>
    <subcellularLocation>
        <location evidence="1">Nucleus</location>
    </subcellularLocation>
</comment>
<evidence type="ECO:0000259" key="17">
    <source>
        <dbReference type="SMART" id="SM00734"/>
    </source>
</evidence>
<evidence type="ECO:0000313" key="19">
    <source>
        <dbReference type="RefSeq" id="XP_017871214.1"/>
    </source>
</evidence>
<dbReference type="InterPro" id="IPR006642">
    <property type="entry name" value="Rad18_UBZ4"/>
</dbReference>
<dbReference type="PANTHER" id="PTHR21220">
    <property type="entry name" value="DNA-DEPENDENT METALLOPROTEASE SPRTN"/>
    <property type="match status" value="1"/>
</dbReference>
<feature type="region of interest" description="Disordered" evidence="15">
    <location>
        <begin position="681"/>
        <end position="722"/>
    </location>
</feature>
<evidence type="ECO:0000259" key="16">
    <source>
        <dbReference type="SMART" id="SM00731"/>
    </source>
</evidence>
<keyword evidence="8" id="KW-0863">Zinc-finger</keyword>
<dbReference type="SMART" id="SM00731">
    <property type="entry name" value="SprT"/>
    <property type="match status" value="1"/>
</dbReference>
<evidence type="ECO:0000256" key="6">
    <source>
        <dbReference type="ARBA" id="ARBA00022723"/>
    </source>
</evidence>
<dbReference type="InterPro" id="IPR055220">
    <property type="entry name" value="SPRTN_ZBD"/>
</dbReference>
<evidence type="ECO:0000256" key="13">
    <source>
        <dbReference type="ARBA" id="ARBA00023242"/>
    </source>
</evidence>
<feature type="region of interest" description="Disordered" evidence="15">
    <location>
        <begin position="14"/>
        <end position="45"/>
    </location>
</feature>
<keyword evidence="5" id="KW-0645">Protease</keyword>
<evidence type="ECO:0000256" key="14">
    <source>
        <dbReference type="ARBA" id="ARBA00030396"/>
    </source>
</evidence>
<evidence type="ECO:0000256" key="4">
    <source>
        <dbReference type="ARBA" id="ARBA00022454"/>
    </source>
</evidence>
<evidence type="ECO:0000256" key="1">
    <source>
        <dbReference type="ARBA" id="ARBA00004123"/>
    </source>
</evidence>
<evidence type="ECO:0000256" key="11">
    <source>
        <dbReference type="ARBA" id="ARBA00023049"/>
    </source>
</evidence>
<evidence type="ECO:0000313" key="18">
    <source>
        <dbReference type="Proteomes" id="UP000694904"/>
    </source>
</evidence>
<organism evidence="18 19">
    <name type="scientific">Drosophila arizonae</name>
    <name type="common">Fruit fly</name>
    <dbReference type="NCBI Taxonomy" id="7263"/>
    <lineage>
        <taxon>Eukaryota</taxon>
        <taxon>Metazoa</taxon>
        <taxon>Ecdysozoa</taxon>
        <taxon>Arthropoda</taxon>
        <taxon>Hexapoda</taxon>
        <taxon>Insecta</taxon>
        <taxon>Pterygota</taxon>
        <taxon>Neoptera</taxon>
        <taxon>Endopterygota</taxon>
        <taxon>Diptera</taxon>
        <taxon>Brachycera</taxon>
        <taxon>Muscomorpha</taxon>
        <taxon>Ephydroidea</taxon>
        <taxon>Drosophilidae</taxon>
        <taxon>Drosophila</taxon>
    </lineage>
</organism>
<evidence type="ECO:0000256" key="2">
    <source>
        <dbReference type="ARBA" id="ARBA00004286"/>
    </source>
</evidence>
<keyword evidence="7" id="KW-0227">DNA damage</keyword>
<reference evidence="18" key="1">
    <citation type="journal article" date="1997" name="Nucleic Acids Res.">
        <title>tRNAscan-SE: a program for improved detection of transfer RNA genes in genomic sequence.</title>
        <authorList>
            <person name="Lowe T.M."/>
            <person name="Eddy S.R."/>
        </authorList>
    </citation>
    <scope>NUCLEOTIDE SEQUENCE [LARGE SCALE GENOMIC DNA]</scope>
</reference>
<feature type="compositionally biased region" description="Low complexity" evidence="15">
    <location>
        <begin position="328"/>
        <end position="352"/>
    </location>
</feature>
<dbReference type="Pfam" id="PF10263">
    <property type="entry name" value="SprT-like"/>
    <property type="match status" value="1"/>
</dbReference>
<keyword evidence="12" id="KW-0234">DNA repair</keyword>
<feature type="region of interest" description="Disordered" evidence="15">
    <location>
        <begin position="423"/>
        <end position="460"/>
    </location>
</feature>
<feature type="domain" description="UBZ4-type" evidence="17">
    <location>
        <begin position="651"/>
        <end position="674"/>
    </location>
</feature>
<evidence type="ECO:0000256" key="3">
    <source>
        <dbReference type="ARBA" id="ARBA00010724"/>
    </source>
</evidence>